<gene>
    <name evidence="1" type="ORF">ARMOST_13290</name>
</gene>
<protein>
    <submittedName>
        <fullName evidence="1">Uncharacterized protein</fullName>
    </submittedName>
</protein>
<dbReference type="Proteomes" id="UP000219338">
    <property type="component" value="Unassembled WGS sequence"/>
</dbReference>
<evidence type="ECO:0000313" key="1">
    <source>
        <dbReference type="EMBL" id="SJL09909.1"/>
    </source>
</evidence>
<evidence type="ECO:0000313" key="2">
    <source>
        <dbReference type="Proteomes" id="UP000219338"/>
    </source>
</evidence>
<reference evidence="2" key="1">
    <citation type="journal article" date="2017" name="Nat. Ecol. Evol.">
        <title>Genome expansion and lineage-specific genetic innovations in the forest pathogenic fungi Armillaria.</title>
        <authorList>
            <person name="Sipos G."/>
            <person name="Prasanna A.N."/>
            <person name="Walter M.C."/>
            <person name="O'Connor E."/>
            <person name="Balint B."/>
            <person name="Krizsan K."/>
            <person name="Kiss B."/>
            <person name="Hess J."/>
            <person name="Varga T."/>
            <person name="Slot J."/>
            <person name="Riley R."/>
            <person name="Boka B."/>
            <person name="Rigling D."/>
            <person name="Barry K."/>
            <person name="Lee J."/>
            <person name="Mihaltcheva S."/>
            <person name="LaButti K."/>
            <person name="Lipzen A."/>
            <person name="Waldron R."/>
            <person name="Moloney N.M."/>
            <person name="Sperisen C."/>
            <person name="Kredics L."/>
            <person name="Vagvoelgyi C."/>
            <person name="Patrignani A."/>
            <person name="Fitzpatrick D."/>
            <person name="Nagy I."/>
            <person name="Doyle S."/>
            <person name="Anderson J.B."/>
            <person name="Grigoriev I.V."/>
            <person name="Gueldener U."/>
            <person name="Muensterkoetter M."/>
            <person name="Nagy L.G."/>
        </authorList>
    </citation>
    <scope>NUCLEOTIDE SEQUENCE [LARGE SCALE GENOMIC DNA]</scope>
    <source>
        <strain evidence="2">C18/9</strain>
    </source>
</reference>
<keyword evidence="2" id="KW-1185">Reference proteome</keyword>
<accession>A0A284RMC3</accession>
<dbReference type="AlphaFoldDB" id="A0A284RMC3"/>
<dbReference type="EMBL" id="FUEG01000011">
    <property type="protein sequence ID" value="SJL09909.1"/>
    <property type="molecule type" value="Genomic_DNA"/>
</dbReference>
<organism evidence="1 2">
    <name type="scientific">Armillaria ostoyae</name>
    <name type="common">Armillaria root rot fungus</name>
    <dbReference type="NCBI Taxonomy" id="47428"/>
    <lineage>
        <taxon>Eukaryota</taxon>
        <taxon>Fungi</taxon>
        <taxon>Dikarya</taxon>
        <taxon>Basidiomycota</taxon>
        <taxon>Agaricomycotina</taxon>
        <taxon>Agaricomycetes</taxon>
        <taxon>Agaricomycetidae</taxon>
        <taxon>Agaricales</taxon>
        <taxon>Marasmiineae</taxon>
        <taxon>Physalacriaceae</taxon>
        <taxon>Armillaria</taxon>
    </lineage>
</organism>
<proteinExistence type="predicted"/>
<sequence length="137" mass="15277">MSHSLRWSDCSKCLKLSPVVYGPISINSGQLKASQLARYLDSSQAVAYVSLVSNFRGKNMEDWRRCDKGSIPRLLASGIITDWYLSLVFLQKPRTTTLPLPISNLSRTTAFVKSQSDKKTLCGPFRWAPNLAILIPS</sequence>
<name>A0A284RMC3_ARMOS</name>